<reference evidence="2" key="1">
    <citation type="submission" date="2023-08" db="EMBL/GenBank/DDBJ databases">
        <authorList>
            <person name="Chen Y."/>
            <person name="Shah S."/>
            <person name="Dougan E. K."/>
            <person name="Thang M."/>
            <person name="Chan C."/>
        </authorList>
    </citation>
    <scope>NUCLEOTIDE SEQUENCE</scope>
</reference>
<dbReference type="AlphaFoldDB" id="A0AA36I5E9"/>
<dbReference type="EMBL" id="CAUJNA010000729">
    <property type="protein sequence ID" value="CAJ1380621.1"/>
    <property type="molecule type" value="Genomic_DNA"/>
</dbReference>
<evidence type="ECO:0000256" key="1">
    <source>
        <dbReference type="SAM" id="MobiDB-lite"/>
    </source>
</evidence>
<organism evidence="2 3">
    <name type="scientific">Effrenium voratum</name>
    <dbReference type="NCBI Taxonomy" id="2562239"/>
    <lineage>
        <taxon>Eukaryota</taxon>
        <taxon>Sar</taxon>
        <taxon>Alveolata</taxon>
        <taxon>Dinophyceae</taxon>
        <taxon>Suessiales</taxon>
        <taxon>Symbiodiniaceae</taxon>
        <taxon>Effrenium</taxon>
    </lineage>
</organism>
<dbReference type="Proteomes" id="UP001178507">
    <property type="component" value="Unassembled WGS sequence"/>
</dbReference>
<keyword evidence="3" id="KW-1185">Reference proteome</keyword>
<protein>
    <submittedName>
        <fullName evidence="2">Uncharacterized protein</fullName>
    </submittedName>
</protein>
<comment type="caution">
    <text evidence="2">The sequence shown here is derived from an EMBL/GenBank/DDBJ whole genome shotgun (WGS) entry which is preliminary data.</text>
</comment>
<feature type="region of interest" description="Disordered" evidence="1">
    <location>
        <begin position="40"/>
        <end position="63"/>
    </location>
</feature>
<accession>A0AA36I5E9</accession>
<sequence length="134" mass="14796">MDFDLVNEPSTAEVMMGARSRGRADPRAVAIEADEFDFDPNPLPSVSSATRAPNTVTAASTGIDVVDPEELKRRIRGDGTPAQLREGALRTLEMITKLARDRREGLWRQRWAQRAPLCGFNPKGNREGSMLTNT</sequence>
<evidence type="ECO:0000313" key="3">
    <source>
        <dbReference type="Proteomes" id="UP001178507"/>
    </source>
</evidence>
<name>A0AA36I5E9_9DINO</name>
<proteinExistence type="predicted"/>
<evidence type="ECO:0000313" key="2">
    <source>
        <dbReference type="EMBL" id="CAJ1380621.1"/>
    </source>
</evidence>
<gene>
    <name evidence="2" type="ORF">EVOR1521_LOCUS8522</name>
</gene>
<feature type="compositionally biased region" description="Polar residues" evidence="1">
    <location>
        <begin position="44"/>
        <end position="60"/>
    </location>
</feature>